<dbReference type="Proteomes" id="UP000761264">
    <property type="component" value="Unassembled WGS sequence"/>
</dbReference>
<evidence type="ECO:0000256" key="2">
    <source>
        <dbReference type="ARBA" id="ARBA00008520"/>
    </source>
</evidence>
<sequence>MDWKTGAFGFRSVMAAGAFALAAVAGQPAAKAAEISIACGALGVEFQLCKEGAEAWAAESGHTVRLVNTPNSTTERLALYQQLLAAGADDIDVFQIDVIWPGMLANHFIDLKPHSGGAEAEHFQAIVDNNTVDGRLVAMPWFTDAGILYYRKDLLEQHGKAVPVTWQELTETAAAVQEAERSAGNDKLWGFVWQGKAYEGLTCDALEWIDSFGGGAIVDAKGKITINNPQAAKALDMAAGWVGTISPPGVLNYSEEEARGVFQSGNAVFMRNWPYAWAPANGEDSPVRDKVGVTALPKGGADGKHSGTLGGWQLAVSKYSAHSEAAANLVMYLTGAAEQKRRAITGAYNPTIASLYEDEEVLLANPFFGSLYSTFTNAVARPSKIAGAKYNRVSNEFWNATHAVLSGKMDGTTSLAQLERKLKRVSRNGKW</sequence>
<organism evidence="6 7">
    <name type="scientific">Pelagibius litoralis</name>
    <dbReference type="NCBI Taxonomy" id="374515"/>
    <lineage>
        <taxon>Bacteria</taxon>
        <taxon>Pseudomonadati</taxon>
        <taxon>Pseudomonadota</taxon>
        <taxon>Alphaproteobacteria</taxon>
        <taxon>Rhodospirillales</taxon>
        <taxon>Rhodovibrionaceae</taxon>
        <taxon>Pelagibius</taxon>
    </lineage>
</organism>
<reference evidence="6" key="1">
    <citation type="submission" date="2020-03" db="EMBL/GenBank/DDBJ databases">
        <title>Genome of Pelagibius litoralis DSM 21314T.</title>
        <authorList>
            <person name="Wang G."/>
        </authorList>
    </citation>
    <scope>NUCLEOTIDE SEQUENCE</scope>
    <source>
        <strain evidence="6">DSM 21314</strain>
    </source>
</reference>
<dbReference type="GO" id="GO:0042597">
    <property type="term" value="C:periplasmic space"/>
    <property type="evidence" value="ECO:0007669"/>
    <property type="project" value="UniProtKB-SubCell"/>
</dbReference>
<comment type="caution">
    <text evidence="6">The sequence shown here is derived from an EMBL/GenBank/DDBJ whole genome shotgun (WGS) entry which is preliminary data.</text>
</comment>
<dbReference type="PANTHER" id="PTHR43649:SF34">
    <property type="entry name" value="ABC TRANSPORTER PERIPLASMIC-BINDING PROTEIN YCJN-RELATED"/>
    <property type="match status" value="1"/>
</dbReference>
<dbReference type="AlphaFoldDB" id="A0A967EX74"/>
<evidence type="ECO:0000256" key="1">
    <source>
        <dbReference type="ARBA" id="ARBA00004418"/>
    </source>
</evidence>
<dbReference type="InterPro" id="IPR050490">
    <property type="entry name" value="Bact_solute-bd_prot1"/>
</dbReference>
<dbReference type="SUPFAM" id="SSF53850">
    <property type="entry name" value="Periplasmic binding protein-like II"/>
    <property type="match status" value="1"/>
</dbReference>
<keyword evidence="7" id="KW-1185">Reference proteome</keyword>
<dbReference type="CDD" id="cd14750">
    <property type="entry name" value="PBP2_TMBP"/>
    <property type="match status" value="1"/>
</dbReference>
<evidence type="ECO:0000256" key="5">
    <source>
        <dbReference type="SAM" id="SignalP"/>
    </source>
</evidence>
<dbReference type="EMBL" id="JAAQPH010000003">
    <property type="protein sequence ID" value="NIA68075.1"/>
    <property type="molecule type" value="Genomic_DNA"/>
</dbReference>
<dbReference type="InterPro" id="IPR006059">
    <property type="entry name" value="SBP"/>
</dbReference>
<keyword evidence="3" id="KW-0813">Transport</keyword>
<protein>
    <submittedName>
        <fullName evidence="6">ABC transporter substrate-binding protein</fullName>
    </submittedName>
</protein>
<dbReference type="RefSeq" id="WP_167222259.1">
    <property type="nucleotide sequence ID" value="NZ_JAAQPH010000003.1"/>
</dbReference>
<gene>
    <name evidence="6" type="ORF">HBA54_05675</name>
</gene>
<evidence type="ECO:0000256" key="3">
    <source>
        <dbReference type="ARBA" id="ARBA00022448"/>
    </source>
</evidence>
<name>A0A967EX74_9PROT</name>
<comment type="subcellular location">
    <subcellularLocation>
        <location evidence="1">Periplasm</location>
    </subcellularLocation>
</comment>
<evidence type="ECO:0000313" key="7">
    <source>
        <dbReference type="Proteomes" id="UP000761264"/>
    </source>
</evidence>
<dbReference type="PANTHER" id="PTHR43649">
    <property type="entry name" value="ARABINOSE-BINDING PROTEIN-RELATED"/>
    <property type="match status" value="1"/>
</dbReference>
<evidence type="ECO:0000256" key="4">
    <source>
        <dbReference type="ARBA" id="ARBA00022729"/>
    </source>
</evidence>
<feature type="chain" id="PRO_5037651682" evidence="5">
    <location>
        <begin position="23"/>
        <end position="431"/>
    </location>
</feature>
<evidence type="ECO:0000313" key="6">
    <source>
        <dbReference type="EMBL" id="NIA68075.1"/>
    </source>
</evidence>
<keyword evidence="4 5" id="KW-0732">Signal</keyword>
<dbReference type="Pfam" id="PF01547">
    <property type="entry name" value="SBP_bac_1"/>
    <property type="match status" value="1"/>
</dbReference>
<comment type="similarity">
    <text evidence="2">Belongs to the bacterial solute-binding protein 1 family.</text>
</comment>
<proteinExistence type="inferred from homology"/>
<feature type="signal peptide" evidence="5">
    <location>
        <begin position="1"/>
        <end position="22"/>
    </location>
</feature>
<dbReference type="Gene3D" id="3.40.190.10">
    <property type="entry name" value="Periplasmic binding protein-like II"/>
    <property type="match status" value="2"/>
</dbReference>
<accession>A0A967EX74</accession>